<evidence type="ECO:0000259" key="4">
    <source>
        <dbReference type="PROSITE" id="PS51891"/>
    </source>
</evidence>
<evidence type="ECO:0000313" key="5">
    <source>
        <dbReference type="EMBL" id="NRF71791.1"/>
    </source>
</evidence>
<feature type="domain" description="CENP-V/GFA" evidence="4">
    <location>
        <begin position="3"/>
        <end position="117"/>
    </location>
</feature>
<evidence type="ECO:0000256" key="2">
    <source>
        <dbReference type="ARBA" id="ARBA00022723"/>
    </source>
</evidence>
<evidence type="ECO:0000313" key="6">
    <source>
        <dbReference type="Proteomes" id="UP000737171"/>
    </source>
</evidence>
<sequence>MIIHGRCHCANIRFELAWAPDPTEIPARACRCSFCVKHGGVWTSHPDAALVVHVRDPQHVSIYTFGTATADFHVCARCGVVPVVTSRIGERLHAVVSVNAFDGVDPALLRRGSADFEGEAIGDRLARRQRNWIADVRFIEGS</sequence>
<dbReference type="InterPro" id="IPR052355">
    <property type="entry name" value="CENP-V-like"/>
</dbReference>
<dbReference type="SUPFAM" id="SSF51316">
    <property type="entry name" value="Mss4-like"/>
    <property type="match status" value="1"/>
</dbReference>
<keyword evidence="2" id="KW-0479">Metal-binding</keyword>
<dbReference type="InterPro" id="IPR011057">
    <property type="entry name" value="Mss4-like_sf"/>
</dbReference>
<evidence type="ECO:0000256" key="3">
    <source>
        <dbReference type="ARBA" id="ARBA00022833"/>
    </source>
</evidence>
<organism evidence="5 6">
    <name type="scientific">Pseudaquabacterium terrae</name>
    <dbReference type="NCBI Taxonomy" id="2732868"/>
    <lineage>
        <taxon>Bacteria</taxon>
        <taxon>Pseudomonadati</taxon>
        <taxon>Pseudomonadota</taxon>
        <taxon>Betaproteobacteria</taxon>
        <taxon>Burkholderiales</taxon>
        <taxon>Sphaerotilaceae</taxon>
        <taxon>Pseudaquabacterium</taxon>
    </lineage>
</organism>
<reference evidence="5 6" key="1">
    <citation type="submission" date="2020-05" db="EMBL/GenBank/DDBJ databases">
        <title>Aquincola sp. isolate from soil.</title>
        <authorList>
            <person name="Han J."/>
            <person name="Kim D.-U."/>
        </authorList>
    </citation>
    <scope>NUCLEOTIDE SEQUENCE [LARGE SCALE GENOMIC DNA]</scope>
    <source>
        <strain evidence="5 6">S2</strain>
    </source>
</reference>
<name>A0ABX2ET02_9BURK</name>
<protein>
    <recommendedName>
        <fullName evidence="4">CENP-V/GFA domain-containing protein</fullName>
    </recommendedName>
</protein>
<dbReference type="RefSeq" id="WP_173133727.1">
    <property type="nucleotide sequence ID" value="NZ_JABRWJ010000014.1"/>
</dbReference>
<comment type="caution">
    <text evidence="5">The sequence shown here is derived from an EMBL/GenBank/DDBJ whole genome shotgun (WGS) entry which is preliminary data.</text>
</comment>
<dbReference type="Pfam" id="PF04828">
    <property type="entry name" value="GFA"/>
    <property type="match status" value="1"/>
</dbReference>
<dbReference type="PANTHER" id="PTHR28620">
    <property type="entry name" value="CENTROMERE PROTEIN V"/>
    <property type="match status" value="1"/>
</dbReference>
<dbReference type="PANTHER" id="PTHR28620:SF1">
    <property type="entry name" value="CENP-V_GFA DOMAIN-CONTAINING PROTEIN"/>
    <property type="match status" value="1"/>
</dbReference>
<dbReference type="Gene3D" id="2.170.150.70">
    <property type="match status" value="1"/>
</dbReference>
<keyword evidence="3" id="KW-0862">Zinc</keyword>
<dbReference type="Proteomes" id="UP000737171">
    <property type="component" value="Unassembled WGS sequence"/>
</dbReference>
<dbReference type="InterPro" id="IPR006913">
    <property type="entry name" value="CENP-V/GFA"/>
</dbReference>
<gene>
    <name evidence="5" type="ORF">HLB44_32880</name>
</gene>
<accession>A0ABX2ET02</accession>
<evidence type="ECO:0000256" key="1">
    <source>
        <dbReference type="ARBA" id="ARBA00005495"/>
    </source>
</evidence>
<keyword evidence="6" id="KW-1185">Reference proteome</keyword>
<dbReference type="PROSITE" id="PS51891">
    <property type="entry name" value="CENP_V_GFA"/>
    <property type="match status" value="1"/>
</dbReference>
<comment type="similarity">
    <text evidence="1">Belongs to the Gfa family.</text>
</comment>
<dbReference type="EMBL" id="JABRWJ010000014">
    <property type="protein sequence ID" value="NRF71791.1"/>
    <property type="molecule type" value="Genomic_DNA"/>
</dbReference>
<proteinExistence type="inferred from homology"/>